<sequence>MLNYGHERVNSRFSITIHRTQYSRLNSSKLKNFNGNTRFKNTQLRGFMRNYGHEKTRLEGLNNNMELRYTNLLILILTSSKCSSNR</sequence>
<evidence type="ECO:0000313" key="1">
    <source>
        <dbReference type="EMBL" id="WMV50640.1"/>
    </source>
</evidence>
<organism evidence="1 2">
    <name type="scientific">Solanum verrucosum</name>
    <dbReference type="NCBI Taxonomy" id="315347"/>
    <lineage>
        <taxon>Eukaryota</taxon>
        <taxon>Viridiplantae</taxon>
        <taxon>Streptophyta</taxon>
        <taxon>Embryophyta</taxon>
        <taxon>Tracheophyta</taxon>
        <taxon>Spermatophyta</taxon>
        <taxon>Magnoliopsida</taxon>
        <taxon>eudicotyledons</taxon>
        <taxon>Gunneridae</taxon>
        <taxon>Pentapetalae</taxon>
        <taxon>asterids</taxon>
        <taxon>lamiids</taxon>
        <taxon>Solanales</taxon>
        <taxon>Solanaceae</taxon>
        <taxon>Solanoideae</taxon>
        <taxon>Solaneae</taxon>
        <taxon>Solanum</taxon>
    </lineage>
</organism>
<proteinExistence type="predicted"/>
<dbReference type="EMBL" id="CP133621">
    <property type="protein sequence ID" value="WMV50640.1"/>
    <property type="molecule type" value="Genomic_DNA"/>
</dbReference>
<accession>A0AAF0URF4</accession>
<gene>
    <name evidence="1" type="ORF">MTR67_044025</name>
</gene>
<evidence type="ECO:0000313" key="2">
    <source>
        <dbReference type="Proteomes" id="UP001234989"/>
    </source>
</evidence>
<protein>
    <submittedName>
        <fullName evidence="1">Uncharacterized protein</fullName>
    </submittedName>
</protein>
<reference evidence="1" key="1">
    <citation type="submission" date="2023-08" db="EMBL/GenBank/DDBJ databases">
        <title>A de novo genome assembly of Solanum verrucosum Schlechtendal, a Mexican diploid species geographically isolated from the other diploid A-genome species in potato relatives.</title>
        <authorList>
            <person name="Hosaka K."/>
        </authorList>
    </citation>
    <scope>NUCLEOTIDE SEQUENCE</scope>
    <source>
        <tissue evidence="1">Young leaves</tissue>
    </source>
</reference>
<dbReference type="AlphaFoldDB" id="A0AAF0URF4"/>
<name>A0AAF0URF4_SOLVR</name>
<keyword evidence="2" id="KW-1185">Reference proteome</keyword>
<dbReference type="Proteomes" id="UP001234989">
    <property type="component" value="Chromosome 10"/>
</dbReference>